<dbReference type="AlphaFoldDB" id="A0A151I2R0"/>
<organism evidence="1 2">
    <name type="scientific">Atta colombica</name>
    <dbReference type="NCBI Taxonomy" id="520822"/>
    <lineage>
        <taxon>Eukaryota</taxon>
        <taxon>Metazoa</taxon>
        <taxon>Ecdysozoa</taxon>
        <taxon>Arthropoda</taxon>
        <taxon>Hexapoda</taxon>
        <taxon>Insecta</taxon>
        <taxon>Pterygota</taxon>
        <taxon>Neoptera</taxon>
        <taxon>Endopterygota</taxon>
        <taxon>Hymenoptera</taxon>
        <taxon>Apocrita</taxon>
        <taxon>Aculeata</taxon>
        <taxon>Formicoidea</taxon>
        <taxon>Formicidae</taxon>
        <taxon>Myrmicinae</taxon>
        <taxon>Atta</taxon>
    </lineage>
</organism>
<dbReference type="EMBL" id="KQ976520">
    <property type="protein sequence ID" value="KYM82102.1"/>
    <property type="molecule type" value="Genomic_DNA"/>
</dbReference>
<gene>
    <name evidence="1" type="ORF">ALC53_07446</name>
</gene>
<proteinExistence type="predicted"/>
<name>A0A151I2R0_9HYME</name>
<keyword evidence="2" id="KW-1185">Reference proteome</keyword>
<dbReference type="Proteomes" id="UP000078540">
    <property type="component" value="Unassembled WGS sequence"/>
</dbReference>
<reference evidence="1 2" key="1">
    <citation type="submission" date="2015-09" db="EMBL/GenBank/DDBJ databases">
        <title>Atta colombica WGS genome.</title>
        <authorList>
            <person name="Nygaard S."/>
            <person name="Hu H."/>
            <person name="Boomsma J."/>
            <person name="Zhang G."/>
        </authorList>
    </citation>
    <scope>NUCLEOTIDE SEQUENCE [LARGE SCALE GENOMIC DNA]</scope>
    <source>
        <strain evidence="1">Treedump-2</strain>
        <tissue evidence="1">Whole body</tissue>
    </source>
</reference>
<evidence type="ECO:0000313" key="1">
    <source>
        <dbReference type="EMBL" id="KYM82102.1"/>
    </source>
</evidence>
<accession>A0A151I2R0</accession>
<sequence length="80" mass="8909">MTLRCCSCCTHKSSPSDTGIQYVRPAQVHTRTGRSERAAAKILIPRLPLRGLVLYDYGKGIRHCDEIFSCTELSSTLELP</sequence>
<evidence type="ECO:0000313" key="2">
    <source>
        <dbReference type="Proteomes" id="UP000078540"/>
    </source>
</evidence>
<protein>
    <submittedName>
        <fullName evidence="1">Uncharacterized protein</fullName>
    </submittedName>
</protein>